<dbReference type="Gene3D" id="1.25.40.10">
    <property type="entry name" value="Tetratricopeptide repeat domain"/>
    <property type="match status" value="1"/>
</dbReference>
<dbReference type="SUPFAM" id="SSF48452">
    <property type="entry name" value="TPR-like"/>
    <property type="match status" value="1"/>
</dbReference>
<reference evidence="11" key="1">
    <citation type="submission" date="2020-06" db="EMBL/GenBank/DDBJ databases">
        <authorList>
            <consortium name="Plant Systems Biology data submission"/>
        </authorList>
    </citation>
    <scope>NUCLEOTIDE SEQUENCE</scope>
    <source>
        <strain evidence="11">D6</strain>
    </source>
</reference>
<keyword evidence="9" id="KW-0472">Membrane</keyword>
<comment type="caution">
    <text evidence="11">The sequence shown here is derived from an EMBL/GenBank/DDBJ whole genome shotgun (WGS) entry which is preliminary data.</text>
</comment>
<gene>
    <name evidence="11" type="ORF">SEMRO_821_G207350.1</name>
</gene>
<dbReference type="GO" id="GO:0051213">
    <property type="term" value="F:dioxygenase activity"/>
    <property type="evidence" value="ECO:0007669"/>
    <property type="project" value="UniProtKB-KW"/>
</dbReference>
<comment type="cofactor">
    <cofactor evidence="1">
        <name>L-ascorbate</name>
        <dbReference type="ChEBI" id="CHEBI:38290"/>
    </cofactor>
</comment>
<proteinExistence type="predicted"/>
<evidence type="ECO:0000256" key="5">
    <source>
        <dbReference type="ARBA" id="ARBA00023002"/>
    </source>
</evidence>
<keyword evidence="4" id="KW-0223">Dioxygenase</keyword>
<evidence type="ECO:0000259" key="10">
    <source>
        <dbReference type="PROSITE" id="PS51471"/>
    </source>
</evidence>
<evidence type="ECO:0000256" key="8">
    <source>
        <dbReference type="SAM" id="MobiDB-lite"/>
    </source>
</evidence>
<dbReference type="GO" id="GO:0031418">
    <property type="term" value="F:L-ascorbic acid binding"/>
    <property type="evidence" value="ECO:0007669"/>
    <property type="project" value="InterPro"/>
</dbReference>
<keyword evidence="6" id="KW-0408">Iron</keyword>
<dbReference type="Gene3D" id="2.60.120.620">
    <property type="entry name" value="q2cbj1_9rhob like domain"/>
    <property type="match status" value="1"/>
</dbReference>
<evidence type="ECO:0000256" key="1">
    <source>
        <dbReference type="ARBA" id="ARBA00001961"/>
    </source>
</evidence>
<name>A0A9N8HKA4_9STRA</name>
<dbReference type="EMBL" id="CAICTM010000820">
    <property type="protein sequence ID" value="CAB9517001.1"/>
    <property type="molecule type" value="Genomic_DNA"/>
</dbReference>
<evidence type="ECO:0000256" key="4">
    <source>
        <dbReference type="ARBA" id="ARBA00022964"/>
    </source>
</evidence>
<keyword evidence="3" id="KW-0256">Endoplasmic reticulum</keyword>
<feature type="transmembrane region" description="Helical" evidence="9">
    <location>
        <begin position="93"/>
        <end position="114"/>
    </location>
</feature>
<keyword evidence="5" id="KW-0560">Oxidoreductase</keyword>
<evidence type="ECO:0000313" key="12">
    <source>
        <dbReference type="Proteomes" id="UP001153069"/>
    </source>
</evidence>
<dbReference type="AlphaFoldDB" id="A0A9N8HKA4"/>
<evidence type="ECO:0000256" key="2">
    <source>
        <dbReference type="ARBA" id="ARBA00022723"/>
    </source>
</evidence>
<dbReference type="GO" id="GO:0016705">
    <property type="term" value="F:oxidoreductase activity, acting on paired donors, with incorporation or reduction of molecular oxygen"/>
    <property type="evidence" value="ECO:0007669"/>
    <property type="project" value="InterPro"/>
</dbReference>
<evidence type="ECO:0000256" key="3">
    <source>
        <dbReference type="ARBA" id="ARBA00022824"/>
    </source>
</evidence>
<evidence type="ECO:0000256" key="7">
    <source>
        <dbReference type="ARBA" id="ARBA00023180"/>
    </source>
</evidence>
<dbReference type="InterPro" id="IPR005123">
    <property type="entry name" value="Oxoglu/Fe-dep_dioxygenase_dom"/>
</dbReference>
<evidence type="ECO:0000256" key="9">
    <source>
        <dbReference type="SAM" id="Phobius"/>
    </source>
</evidence>
<dbReference type="SMART" id="SM00702">
    <property type="entry name" value="P4Hc"/>
    <property type="match status" value="1"/>
</dbReference>
<sequence length="737" mass="82696">MADQPKSNNVIVKRKGKKGEVIKSVIPWKCFPLFFTSPEEDQILQNLPLFDTNKHNPLKATTDVRQQSIIPPPPPPQVEKLLKRASAARQNTGYSNLWSIYTIVTAIYIALLGIKPTEQPESSTVNHNNNINKNDDEDDDQELSCEAWTWIQDHISWTDWKLLHRQVKEQLILVSAPHPLLTYATQTVPFLTRDQVTQAVHLLKLQSKFHSGSISSKSSSSSGTMAMRLSQILKDAHGTRNFFAILLAPIYNTPTNGSSSTTIHNANNWTGIRHSCLPEATLELESPTKANLVALYDHDLDVSGDLNNSITISTVPLDHGPMEREARRRCCRLPDIDDSLFWDSHTPRPCLLCRHDTKQSTCPLVMSSRQSTNTGKDPTCSITWKESVRLGHYYFQEERYSDAKACYQAALATNTSDNDDMQNDIRHALGALQLAQGKFLDAQLSWKNAAAKVDTSIDAHGGIQLQLQKQQAYRYFSPSPQQQQQSSLAKKKTQAYNYHSHFDDQCFVTPMLKATTCQELIDIATRNGQWTTGRHYAVPTNDIPVHKIQGLLDWFVPWMEEQCAPLMMKQFRLLPKKGKEQRQRFYVHDAFFVRYQGKSSSSADDSSHPITNNHLPCHLDECTHSAVICLNDDFEGGGTYFHDYDTVLSPSVGEVVTFKGDSLRHGGDAVVKGTRYILAVFLYLDRTYDPGNEVTPAAAAAKSNGSGEPSGPKHQVQAVFREAKKQKTGFSFGFDMG</sequence>
<dbReference type="GO" id="GO:0005506">
    <property type="term" value="F:iron ion binding"/>
    <property type="evidence" value="ECO:0007669"/>
    <property type="project" value="InterPro"/>
</dbReference>
<feature type="region of interest" description="Disordered" evidence="8">
    <location>
        <begin position="119"/>
        <end position="139"/>
    </location>
</feature>
<dbReference type="InterPro" id="IPR006620">
    <property type="entry name" value="Pro_4_hyd_alph"/>
</dbReference>
<keyword evidence="9" id="KW-0812">Transmembrane</keyword>
<keyword evidence="2" id="KW-0479">Metal-binding</keyword>
<dbReference type="InterPro" id="IPR011990">
    <property type="entry name" value="TPR-like_helical_dom_sf"/>
</dbReference>
<accession>A0A9N8HKA4</accession>
<evidence type="ECO:0000313" key="11">
    <source>
        <dbReference type="EMBL" id="CAB9517001.1"/>
    </source>
</evidence>
<keyword evidence="7" id="KW-0325">Glycoprotein</keyword>
<dbReference type="Proteomes" id="UP001153069">
    <property type="component" value="Unassembled WGS sequence"/>
</dbReference>
<organism evidence="11 12">
    <name type="scientific">Seminavis robusta</name>
    <dbReference type="NCBI Taxonomy" id="568900"/>
    <lineage>
        <taxon>Eukaryota</taxon>
        <taxon>Sar</taxon>
        <taxon>Stramenopiles</taxon>
        <taxon>Ochrophyta</taxon>
        <taxon>Bacillariophyta</taxon>
        <taxon>Bacillariophyceae</taxon>
        <taxon>Bacillariophycidae</taxon>
        <taxon>Naviculales</taxon>
        <taxon>Naviculaceae</taxon>
        <taxon>Seminavis</taxon>
    </lineage>
</organism>
<protein>
    <submittedName>
        <fullName evidence="11">Procollagen-lysine 2-oxoglutarate 5-dioxygenase</fullName>
    </submittedName>
</protein>
<keyword evidence="12" id="KW-1185">Reference proteome</keyword>
<dbReference type="PROSITE" id="PS51471">
    <property type="entry name" value="FE2OG_OXY"/>
    <property type="match status" value="1"/>
</dbReference>
<evidence type="ECO:0000256" key="6">
    <source>
        <dbReference type="ARBA" id="ARBA00023004"/>
    </source>
</evidence>
<dbReference type="OrthoDB" id="69177at2759"/>
<keyword evidence="9" id="KW-1133">Transmembrane helix</keyword>
<feature type="domain" description="Fe2OG dioxygenase" evidence="10">
    <location>
        <begin position="586"/>
        <end position="684"/>
    </location>
</feature>